<evidence type="ECO:0000313" key="1">
    <source>
        <dbReference type="EMBL" id="AKA81236.1"/>
    </source>
</evidence>
<name>A0AAU8TKZ8_9PSED</name>
<organism evidence="1 2">
    <name type="scientific">Pseudomonas synxantha</name>
    <dbReference type="NCBI Taxonomy" id="47883"/>
    <lineage>
        <taxon>Bacteria</taxon>
        <taxon>Pseudomonadati</taxon>
        <taxon>Pseudomonadota</taxon>
        <taxon>Gammaproteobacteria</taxon>
        <taxon>Pseudomonadales</taxon>
        <taxon>Pseudomonadaceae</taxon>
        <taxon>Pseudomonas</taxon>
    </lineage>
</organism>
<evidence type="ECO:0000313" key="2">
    <source>
        <dbReference type="Proteomes" id="UP000033099"/>
    </source>
</evidence>
<dbReference type="EMBL" id="CP011117">
    <property type="protein sequence ID" value="AKA81236.1"/>
    <property type="molecule type" value="Genomic_DNA"/>
</dbReference>
<proteinExistence type="predicted"/>
<reference evidence="1 2" key="1">
    <citation type="journal article" date="2015" name="Genome Announc.">
        <title>Complete Genome Sequence of Biocontrol Strain Pseudomonas fluorescens LBUM223.</title>
        <authorList>
            <person name="Roquigny R."/>
            <person name="Arseneault T."/>
            <person name="Gadkar V.J."/>
            <person name="Novinscak A."/>
            <person name="Joly D.L."/>
            <person name="Filion M."/>
        </authorList>
    </citation>
    <scope>NUCLEOTIDE SEQUENCE [LARGE SCALE GENOMIC DNA]</scope>
    <source>
        <strain evidence="1 2">LBUM223</strain>
    </source>
</reference>
<accession>A0AAU8TKZ8</accession>
<sequence>MAKIIITLEDCREDNGMPSVAVDMTGVPTTSWGTPRPTEAVRIFNKLFDLVASEKMLGAIPAYRWQPTTTTLQ</sequence>
<dbReference type="Proteomes" id="UP000033099">
    <property type="component" value="Chromosome"/>
</dbReference>
<dbReference type="AlphaFoldDB" id="A0AAU8TKZ8"/>
<dbReference type="KEGG" id="pfb:VO64_0690"/>
<protein>
    <submittedName>
        <fullName evidence="1">Uncharacterized protein</fullName>
    </submittedName>
</protein>
<gene>
    <name evidence="1" type="ORF">VO64_0690</name>
</gene>
<dbReference type="RefSeq" id="WP_046068463.1">
    <property type="nucleotide sequence ID" value="NZ_CP011117.2"/>
</dbReference>